<gene>
    <name evidence="2" type="ORF">BDP27DRAFT_1405395</name>
</gene>
<sequence length="167" mass="19189">MLHNAIPAINPTAENTTRKGPNGNIERNGLQDEATQLDKWNWIETSRCGEERRETKQEMERLYRKVNPLVRRSEWCLSTAEPPFYQHVSEGHYVLLPRQQLASTLHDASSTHYETAMTLTFVPTPEFDFPGPQGHIYVSDAARESKLVQIDGSAIRVVVKERQEMRI</sequence>
<protein>
    <submittedName>
        <fullName evidence="2">Uncharacterized protein</fullName>
    </submittedName>
</protein>
<organism evidence="2 3">
    <name type="scientific">Rhodocollybia butyracea</name>
    <dbReference type="NCBI Taxonomy" id="206335"/>
    <lineage>
        <taxon>Eukaryota</taxon>
        <taxon>Fungi</taxon>
        <taxon>Dikarya</taxon>
        <taxon>Basidiomycota</taxon>
        <taxon>Agaricomycotina</taxon>
        <taxon>Agaricomycetes</taxon>
        <taxon>Agaricomycetidae</taxon>
        <taxon>Agaricales</taxon>
        <taxon>Marasmiineae</taxon>
        <taxon>Omphalotaceae</taxon>
        <taxon>Rhodocollybia</taxon>
    </lineage>
</organism>
<keyword evidence="3" id="KW-1185">Reference proteome</keyword>
<proteinExistence type="predicted"/>
<dbReference type="AlphaFoldDB" id="A0A9P5U232"/>
<feature type="region of interest" description="Disordered" evidence="1">
    <location>
        <begin position="1"/>
        <end position="28"/>
    </location>
</feature>
<dbReference type="Proteomes" id="UP000772434">
    <property type="component" value="Unassembled WGS sequence"/>
</dbReference>
<reference evidence="2" key="1">
    <citation type="submission" date="2020-11" db="EMBL/GenBank/DDBJ databases">
        <authorList>
            <consortium name="DOE Joint Genome Institute"/>
            <person name="Ahrendt S."/>
            <person name="Riley R."/>
            <person name="Andreopoulos W."/>
            <person name="Labutti K."/>
            <person name="Pangilinan J."/>
            <person name="Ruiz-Duenas F.J."/>
            <person name="Barrasa J.M."/>
            <person name="Sanchez-Garcia M."/>
            <person name="Camarero S."/>
            <person name="Miyauchi S."/>
            <person name="Serrano A."/>
            <person name="Linde D."/>
            <person name="Babiker R."/>
            <person name="Drula E."/>
            <person name="Ayuso-Fernandez I."/>
            <person name="Pacheco R."/>
            <person name="Padilla G."/>
            <person name="Ferreira P."/>
            <person name="Barriuso J."/>
            <person name="Kellner H."/>
            <person name="Castanera R."/>
            <person name="Alfaro M."/>
            <person name="Ramirez L."/>
            <person name="Pisabarro A.G."/>
            <person name="Kuo A."/>
            <person name="Tritt A."/>
            <person name="Lipzen A."/>
            <person name="He G."/>
            <person name="Yan M."/>
            <person name="Ng V."/>
            <person name="Cullen D."/>
            <person name="Martin F."/>
            <person name="Rosso M.-N."/>
            <person name="Henrissat B."/>
            <person name="Hibbett D."/>
            <person name="Martinez A.T."/>
            <person name="Grigoriev I.V."/>
        </authorList>
    </citation>
    <scope>NUCLEOTIDE SEQUENCE</scope>
    <source>
        <strain evidence="2">AH 40177</strain>
    </source>
</reference>
<evidence type="ECO:0000256" key="1">
    <source>
        <dbReference type="SAM" id="MobiDB-lite"/>
    </source>
</evidence>
<accession>A0A9P5U232</accession>
<name>A0A9P5U232_9AGAR</name>
<evidence type="ECO:0000313" key="3">
    <source>
        <dbReference type="Proteomes" id="UP000772434"/>
    </source>
</evidence>
<dbReference type="EMBL" id="JADNRY010000127">
    <property type="protein sequence ID" value="KAF9064275.1"/>
    <property type="molecule type" value="Genomic_DNA"/>
</dbReference>
<comment type="caution">
    <text evidence="2">The sequence shown here is derived from an EMBL/GenBank/DDBJ whole genome shotgun (WGS) entry which is preliminary data.</text>
</comment>
<evidence type="ECO:0000313" key="2">
    <source>
        <dbReference type="EMBL" id="KAF9064275.1"/>
    </source>
</evidence>